<sequence length="63" mass="7364">MRSSRISEMDKVSSLLGSGFSGGFEIHKRCLFRKHPEKKEIPLSLDKQMIKTDQERRLELKET</sequence>
<evidence type="ECO:0000313" key="2">
    <source>
        <dbReference type="Proteomes" id="UP000265798"/>
    </source>
</evidence>
<comment type="caution">
    <text evidence="1">The sequence shown here is derived from an EMBL/GenBank/DDBJ whole genome shotgun (WGS) entry which is preliminary data.</text>
</comment>
<accession>A0A396ZB22</accession>
<dbReference type="Proteomes" id="UP000265798">
    <property type="component" value="Unassembled WGS sequence"/>
</dbReference>
<organism evidence="1 2">
    <name type="scientific">Leptospira stimsonii</name>
    <dbReference type="NCBI Taxonomy" id="2202203"/>
    <lineage>
        <taxon>Bacteria</taxon>
        <taxon>Pseudomonadati</taxon>
        <taxon>Spirochaetota</taxon>
        <taxon>Spirochaetia</taxon>
        <taxon>Leptospirales</taxon>
        <taxon>Leptospiraceae</taxon>
        <taxon>Leptospira</taxon>
    </lineage>
</organism>
<evidence type="ECO:0000313" key="1">
    <source>
        <dbReference type="EMBL" id="RHX92802.1"/>
    </source>
</evidence>
<dbReference type="EMBL" id="QHCT01000001">
    <property type="protein sequence ID" value="RHX92802.1"/>
    <property type="molecule type" value="Genomic_DNA"/>
</dbReference>
<dbReference type="AlphaFoldDB" id="A0A396ZB22"/>
<protein>
    <submittedName>
        <fullName evidence="1">Uncharacterized protein</fullName>
    </submittedName>
</protein>
<name>A0A396ZB22_9LEPT</name>
<proteinExistence type="predicted"/>
<gene>
    <name evidence="1" type="ORF">DLM75_06450</name>
</gene>
<reference evidence="2" key="1">
    <citation type="submission" date="2018-05" db="EMBL/GenBank/DDBJ databases">
        <title>Leptospira yasudae sp. nov. and Leptospira stimsonii sp. nov., two pathogenic species of the genus Leptospira isolated from environmental sources.</title>
        <authorList>
            <person name="Casanovas-Massana A."/>
            <person name="Hamond C."/>
            <person name="Santos L.A."/>
            <person name="Hacker K.P."/>
            <person name="Balassiano I."/>
            <person name="Medeiros M.A."/>
            <person name="Reis M.G."/>
            <person name="Ko A.I."/>
            <person name="Wunder E.A."/>
        </authorList>
    </citation>
    <scope>NUCLEOTIDE SEQUENCE [LARGE SCALE GENOMIC DNA]</scope>
    <source>
        <strain evidence="2">Yale</strain>
    </source>
</reference>